<dbReference type="CDD" id="cd16406">
    <property type="entry name" value="ParB_N_like"/>
    <property type="match status" value="1"/>
</dbReference>
<proteinExistence type="predicted"/>
<dbReference type="RefSeq" id="WP_051000163.1">
    <property type="nucleotide sequence ID" value="NZ_BJNI01000059.1"/>
</dbReference>
<dbReference type="PANTHER" id="PTHR33375">
    <property type="entry name" value="CHROMOSOME-PARTITIONING PROTEIN PARB-RELATED"/>
    <property type="match status" value="1"/>
</dbReference>
<feature type="region of interest" description="Disordered" evidence="1">
    <location>
        <begin position="641"/>
        <end position="672"/>
    </location>
</feature>
<dbReference type="SUPFAM" id="SSF109709">
    <property type="entry name" value="KorB DNA-binding domain-like"/>
    <property type="match status" value="1"/>
</dbReference>
<evidence type="ECO:0000313" key="4">
    <source>
        <dbReference type="Proteomes" id="UP000466694"/>
    </source>
</evidence>
<dbReference type="GO" id="GO:0007059">
    <property type="term" value="P:chromosome segregation"/>
    <property type="evidence" value="ECO:0007669"/>
    <property type="project" value="TreeGrafter"/>
</dbReference>
<reference evidence="3 4" key="1">
    <citation type="journal article" date="2013" name="Genome Biol.">
        <title>Comparative genomics of the core and accessory genomes of 48 Sinorhizobium strains comprising five genospecies.</title>
        <authorList>
            <person name="Sugawara M."/>
            <person name="Epstein B."/>
            <person name="Badgley B.D."/>
            <person name="Unno T."/>
            <person name="Xu L."/>
            <person name="Reese J."/>
            <person name="Gyaneshwar P."/>
            <person name="Denny R."/>
            <person name="Mudge J."/>
            <person name="Bharti A.K."/>
            <person name="Farmer A.D."/>
            <person name="May G.D."/>
            <person name="Woodward J.E."/>
            <person name="Medigue C."/>
            <person name="Vallenet D."/>
            <person name="Lajus A."/>
            <person name="Rouy Z."/>
            <person name="Martinez-Vaz B."/>
            <person name="Tiffin P."/>
            <person name="Young N.D."/>
            <person name="Sadowsky M.J."/>
        </authorList>
    </citation>
    <scope>NUCLEOTIDE SEQUENCE [LARGE SCALE GENOMIC DNA]</scope>
    <source>
        <strain evidence="3 4">USDA205</strain>
    </source>
</reference>
<protein>
    <submittedName>
        <fullName evidence="3">Chromosome partitioning protein ParB</fullName>
    </submittedName>
</protein>
<gene>
    <name evidence="3" type="ORF">GHK48_00525</name>
</gene>
<evidence type="ECO:0000259" key="2">
    <source>
        <dbReference type="SMART" id="SM00470"/>
    </source>
</evidence>
<dbReference type="AlphaFoldDB" id="A0A844A5Q0"/>
<feature type="compositionally biased region" description="Basic and acidic residues" evidence="1">
    <location>
        <begin position="383"/>
        <end position="414"/>
    </location>
</feature>
<feature type="compositionally biased region" description="Acidic residues" evidence="1">
    <location>
        <begin position="663"/>
        <end position="672"/>
    </location>
</feature>
<feature type="domain" description="ParB-like N-terminal" evidence="2">
    <location>
        <begin position="11"/>
        <end position="109"/>
    </location>
</feature>
<accession>A0A844A5Q0</accession>
<organism evidence="3 4">
    <name type="scientific">Rhizobium fredii</name>
    <name type="common">Sinorhizobium fredii</name>
    <dbReference type="NCBI Taxonomy" id="380"/>
    <lineage>
        <taxon>Bacteria</taxon>
        <taxon>Pseudomonadati</taxon>
        <taxon>Pseudomonadota</taxon>
        <taxon>Alphaproteobacteria</taxon>
        <taxon>Hyphomicrobiales</taxon>
        <taxon>Rhizobiaceae</taxon>
        <taxon>Sinorhizobium/Ensifer group</taxon>
        <taxon>Sinorhizobium</taxon>
    </lineage>
</organism>
<dbReference type="InterPro" id="IPR003115">
    <property type="entry name" value="ParB_N"/>
</dbReference>
<evidence type="ECO:0000256" key="1">
    <source>
        <dbReference type="SAM" id="MobiDB-lite"/>
    </source>
</evidence>
<dbReference type="InterPro" id="IPR050336">
    <property type="entry name" value="Chromosome_partition/occlusion"/>
</dbReference>
<dbReference type="Gene3D" id="3.90.1530.30">
    <property type="match status" value="1"/>
</dbReference>
<dbReference type="SUPFAM" id="SSF110849">
    <property type="entry name" value="ParB/Sulfiredoxin"/>
    <property type="match status" value="1"/>
</dbReference>
<dbReference type="SMART" id="SM00470">
    <property type="entry name" value="ParB"/>
    <property type="match status" value="1"/>
</dbReference>
<dbReference type="EMBL" id="WISZ01000017">
    <property type="protein sequence ID" value="MQX06860.1"/>
    <property type="molecule type" value="Genomic_DNA"/>
</dbReference>
<dbReference type="GO" id="GO:0005694">
    <property type="term" value="C:chromosome"/>
    <property type="evidence" value="ECO:0007669"/>
    <property type="project" value="TreeGrafter"/>
</dbReference>
<dbReference type="Gene3D" id="1.10.10.2830">
    <property type="match status" value="1"/>
</dbReference>
<dbReference type="Proteomes" id="UP000466694">
    <property type="component" value="Unassembled WGS sequence"/>
</dbReference>
<name>A0A844A5Q0_RHIFR</name>
<comment type="caution">
    <text evidence="3">The sequence shown here is derived from an EMBL/GenBank/DDBJ whole genome shotgun (WGS) entry which is preliminary data.</text>
</comment>
<evidence type="ECO:0000313" key="3">
    <source>
        <dbReference type="EMBL" id="MQX06860.1"/>
    </source>
</evidence>
<sequence length="672" mass="73328">MTDTTPVVETFFVALNKLDADPKNVRKTYSKDGIKELAATIRADGYRLLQNIIVRKGEKRGRFFVTAGGRRLAALVHLAEAGEIAKDHAVECKERSGDDATEISLIENSAREAMLPVEEYEAYRALAEAGKSADDIAVRFGTTETFVRRRLALARVAPCLLELFRNEEMSFQQLSAFTVSDDHERQVEVWNSLPTWNRDSRSIKAALQAEAVKASDKRIRFIGGIEVYEAAGGTVKRDLFDEQNSGYALDVALVEKLVAARLEAEAANVRAEGWNWVECVSVFPVEAHSMPRIYPQTVALSDEQQAEAERLDAEYAELAVLIEAGVADDDAEPRAEAIQAKLAVLADAEEAYDPTDIAKAGCYVLIDYYGNLSVERGFVRREPVTEGQDKVAEGESGEGGKGDGRISPQDEKQPEPSFTLSAALTQELTAQKTAAIRAALAHDPDIALAAVVHAMLASLFNSYGSTEETCLEVKVTSENLETSIKNPAACKGIAALDDLKENYGHTLPGNPFDPWDWCLEQPTATLLDLLAYAAARSANALQLGHYERKKQRAHADRLARALKLDMTEWFEPTAENYFGRISKTGIEEAISEAKGVDFAAGISGMKKADAAAYAERQIAGTGWLPAVVRIAPTAEEACEQVEDASGFDADECPFDVDDRSDSESDVFPEAAE</sequence>
<dbReference type="PANTHER" id="PTHR33375:SF7">
    <property type="entry name" value="CHROMOSOME 2-PARTITIONING PROTEIN PARB-RELATED"/>
    <property type="match status" value="1"/>
</dbReference>
<dbReference type="InterPro" id="IPR036086">
    <property type="entry name" value="ParB/Sulfiredoxin_sf"/>
</dbReference>
<dbReference type="Pfam" id="PF02195">
    <property type="entry name" value="ParB_N"/>
    <property type="match status" value="1"/>
</dbReference>
<feature type="region of interest" description="Disordered" evidence="1">
    <location>
        <begin position="383"/>
        <end position="416"/>
    </location>
</feature>